<dbReference type="AlphaFoldDB" id="A0A0C7NNF6"/>
<organism evidence="2 3">
    <name type="scientific">Defluviitoga tunisiensis</name>
    <dbReference type="NCBI Taxonomy" id="1006576"/>
    <lineage>
        <taxon>Bacteria</taxon>
        <taxon>Thermotogati</taxon>
        <taxon>Thermotogota</taxon>
        <taxon>Thermotogae</taxon>
        <taxon>Petrotogales</taxon>
        <taxon>Petrotogaceae</taxon>
        <taxon>Defluviitoga</taxon>
    </lineage>
</organism>
<keyword evidence="1" id="KW-0812">Transmembrane</keyword>
<gene>
    <name evidence="2" type="ORF">DTL3_0126</name>
</gene>
<protein>
    <submittedName>
        <fullName evidence="2">Uncharacterized protein</fullName>
    </submittedName>
</protein>
<dbReference type="KEGG" id="dtn:DTL3_0126"/>
<dbReference type="Proteomes" id="UP000032809">
    <property type="component" value="Chromosome I"/>
</dbReference>
<sequence>MNFHGWTVVVFLIFFSLSLGLYLFYGRSEISYYAIKKAPALRVVNNKYDISYLNKQLYDIKNVSLISKSMIENTLFVGSIDLNLNENKMIVKPLSRSSYEELRNIIISTETRYKESKREYELYGLELPYYQFLTDNLYIELTPKIFVTDLNSLTEDVLTYIRSKYYVFTKDIYRAYSFNQTLLDSLDGYGGIILDAEILKNAAVQPIIDILNKEGIDVVNDLSIYVF</sequence>
<proteinExistence type="predicted"/>
<keyword evidence="1" id="KW-0472">Membrane</keyword>
<accession>A0A0C7NNF6</accession>
<evidence type="ECO:0000313" key="3">
    <source>
        <dbReference type="Proteomes" id="UP000032809"/>
    </source>
</evidence>
<name>A0A0C7NNF6_DEFTU</name>
<dbReference type="HOGENOM" id="CLU_1208882_0_0_0"/>
<keyword evidence="1" id="KW-1133">Transmembrane helix</keyword>
<dbReference type="STRING" id="1006576.DTL3_0126"/>
<dbReference type="OrthoDB" id="48483at2"/>
<keyword evidence="3" id="KW-1185">Reference proteome</keyword>
<dbReference type="EMBL" id="LN824141">
    <property type="protein sequence ID" value="CEP77457.1"/>
    <property type="molecule type" value="Genomic_DNA"/>
</dbReference>
<dbReference type="RefSeq" id="WP_045087074.1">
    <property type="nucleotide sequence ID" value="NZ_LN824141.1"/>
</dbReference>
<evidence type="ECO:0000313" key="2">
    <source>
        <dbReference type="EMBL" id="CEP77457.1"/>
    </source>
</evidence>
<reference evidence="3" key="1">
    <citation type="submission" date="2014-11" db="EMBL/GenBank/DDBJ databases">
        <authorList>
            <person name="Wibberg D."/>
        </authorList>
    </citation>
    <scope>NUCLEOTIDE SEQUENCE [LARGE SCALE GENOMIC DNA]</scope>
    <source>
        <strain evidence="3">L3</strain>
    </source>
</reference>
<evidence type="ECO:0000256" key="1">
    <source>
        <dbReference type="SAM" id="Phobius"/>
    </source>
</evidence>
<feature type="transmembrane region" description="Helical" evidence="1">
    <location>
        <begin position="6"/>
        <end position="25"/>
    </location>
</feature>